<dbReference type="eggNOG" id="COG3534">
    <property type="taxonomic scope" value="Bacteria"/>
</dbReference>
<evidence type="ECO:0000313" key="4">
    <source>
        <dbReference type="Proteomes" id="UP000007590"/>
    </source>
</evidence>
<dbReference type="PROSITE" id="PS51257">
    <property type="entry name" value="PROKAR_LIPOPROTEIN"/>
    <property type="match status" value="1"/>
</dbReference>
<keyword evidence="4" id="KW-1185">Reference proteome</keyword>
<sequence length="582" mass="63757">MRYLHLHKYSVAAFFAIFMALSACKKSEQEAETSGTGDVDVTPPTEIPEAASTGFFLDEWAPRSFSAPQYDYIIPPLTMENVKITADYSQSVSKVSKYVFGNNTNPYTGQMVGEPVLLNHLKALSPNVLRFPGGNISSVYFWNNNPGVKPADAPEKLYDASGNSVDAGYWYGNNNDSWTLSVANYYGMLQQVNATGIITINYGYARYGTSDHPDQAAAHLAAEWVRYDKGRTKFWEIGNESGGPWQAGFKIDLTKNKDGQPEIINGTIYGKHFKVFADSMRKAAAEVGANIKIGAQLIHYDASSSWNVPDRTWNAEYFAAAGDYADYYIIHDYYTPLGVNSGASEILNTAASNTQNMMAWMKTTTQKANVPLKPIALTEWNIGAEGSKQMVSNVAGLHAAIVLGELIKNNYGLATRWDIANGYNNGNDHGMFSLADEGDGTTKWTPRPSFYYMYYFQKYFGDRMFNSTIEGNTDVISYASSFTKSGDIGMVLINKGTTSAMSVIDIKNFKQGGKYYYYTLTGGNGGDFSRKVFVNGQGPTGPSGGPTSYSSVKSKSGALTAPSVKVEIPARSVVYLMVEKAK</sequence>
<dbReference type="SUPFAM" id="SSF51445">
    <property type="entry name" value="(Trans)glycosidases"/>
    <property type="match status" value="1"/>
</dbReference>
<dbReference type="AlphaFoldDB" id="H8KVR0"/>
<feature type="signal peptide" evidence="1">
    <location>
        <begin position="1"/>
        <end position="25"/>
    </location>
</feature>
<dbReference type="InterPro" id="IPR017853">
    <property type="entry name" value="GH"/>
</dbReference>
<dbReference type="KEGG" id="scn:Solca_1616"/>
<dbReference type="InterPro" id="IPR013780">
    <property type="entry name" value="Glyco_hydro_b"/>
</dbReference>
<dbReference type="InterPro" id="IPR055235">
    <property type="entry name" value="ASD1_cat"/>
</dbReference>
<gene>
    <name evidence="3" type="ordered locus">Solca_1616</name>
</gene>
<evidence type="ECO:0000313" key="3">
    <source>
        <dbReference type="EMBL" id="AFD06683.1"/>
    </source>
</evidence>
<proteinExistence type="predicted"/>
<accession>H8KVR0</accession>
<organism evidence="3 4">
    <name type="scientific">Solitalea canadensis (strain ATCC 29591 / DSM 3403 / JCM 21819 / LMG 8368 / NBRC 15130 / NCIMB 12057 / USAM 9D)</name>
    <name type="common">Flexibacter canadensis</name>
    <dbReference type="NCBI Taxonomy" id="929556"/>
    <lineage>
        <taxon>Bacteria</taxon>
        <taxon>Pseudomonadati</taxon>
        <taxon>Bacteroidota</taxon>
        <taxon>Sphingobacteriia</taxon>
        <taxon>Sphingobacteriales</taxon>
        <taxon>Sphingobacteriaceae</taxon>
        <taxon>Solitalea</taxon>
    </lineage>
</organism>
<dbReference type="Gene3D" id="3.20.20.80">
    <property type="entry name" value="Glycosidases"/>
    <property type="match status" value="1"/>
</dbReference>
<dbReference type="STRING" id="929556.Solca_1616"/>
<dbReference type="PANTHER" id="PTHR43576">
    <property type="entry name" value="ALPHA-L-ARABINOFURANOSIDASE C-RELATED"/>
    <property type="match status" value="1"/>
</dbReference>
<dbReference type="PANTHER" id="PTHR43576:SF3">
    <property type="entry name" value="ALPHA-L-ARABINOFURANOSIDASE C"/>
    <property type="match status" value="1"/>
</dbReference>
<dbReference type="OrthoDB" id="9758333at2"/>
<evidence type="ECO:0000259" key="2">
    <source>
        <dbReference type="Pfam" id="PF22848"/>
    </source>
</evidence>
<feature type="domain" description="Alpha-L-arabinofuranosidase 1 catalytic" evidence="2">
    <location>
        <begin position="121"/>
        <end position="295"/>
    </location>
</feature>
<dbReference type="GO" id="GO:0000272">
    <property type="term" value="P:polysaccharide catabolic process"/>
    <property type="evidence" value="ECO:0007669"/>
    <property type="project" value="TreeGrafter"/>
</dbReference>
<keyword evidence="1" id="KW-0732">Signal</keyword>
<dbReference type="Pfam" id="PF22848">
    <property type="entry name" value="ASD1_dom"/>
    <property type="match status" value="1"/>
</dbReference>
<dbReference type="Gene3D" id="2.60.40.1180">
    <property type="entry name" value="Golgi alpha-mannosidase II"/>
    <property type="match status" value="1"/>
</dbReference>
<evidence type="ECO:0000256" key="1">
    <source>
        <dbReference type="SAM" id="SignalP"/>
    </source>
</evidence>
<protein>
    <recommendedName>
        <fullName evidence="2">Alpha-L-arabinofuranosidase 1 catalytic domain-containing protein</fullName>
    </recommendedName>
</protein>
<reference evidence="3" key="1">
    <citation type="submission" date="2012-02" db="EMBL/GenBank/DDBJ databases">
        <title>The complete genome of Solitalea canadensis DSM 3403.</title>
        <authorList>
            <consortium name="US DOE Joint Genome Institute (JGI-PGF)"/>
            <person name="Lucas S."/>
            <person name="Copeland A."/>
            <person name="Lapidus A."/>
            <person name="Glavina del Rio T."/>
            <person name="Dalin E."/>
            <person name="Tice H."/>
            <person name="Bruce D."/>
            <person name="Goodwin L."/>
            <person name="Pitluck S."/>
            <person name="Peters L."/>
            <person name="Ovchinnikova G."/>
            <person name="Lu M."/>
            <person name="Kyrpides N."/>
            <person name="Mavromatis K."/>
            <person name="Ivanova N."/>
            <person name="Brettin T."/>
            <person name="Detter J.C."/>
            <person name="Han C."/>
            <person name="Larimer F."/>
            <person name="Land M."/>
            <person name="Hauser L."/>
            <person name="Markowitz V."/>
            <person name="Cheng J.-F."/>
            <person name="Hugenholtz P."/>
            <person name="Woyke T."/>
            <person name="Wu D."/>
            <person name="Spring S."/>
            <person name="Schroeder M."/>
            <person name="Kopitz M."/>
            <person name="Brambilla E."/>
            <person name="Klenk H.-P."/>
            <person name="Eisen J.A."/>
        </authorList>
    </citation>
    <scope>NUCLEOTIDE SEQUENCE</scope>
    <source>
        <strain evidence="3">DSM 3403</strain>
    </source>
</reference>
<dbReference type="HOGENOM" id="CLU_424414_0_0_10"/>
<dbReference type="Proteomes" id="UP000007590">
    <property type="component" value="Chromosome"/>
</dbReference>
<feature type="chain" id="PRO_5003613952" description="Alpha-L-arabinofuranosidase 1 catalytic domain-containing protein" evidence="1">
    <location>
        <begin position="26"/>
        <end position="582"/>
    </location>
</feature>
<name>H8KVR0_SOLCM</name>
<dbReference type="RefSeq" id="WP_014679910.1">
    <property type="nucleotide sequence ID" value="NC_017770.1"/>
</dbReference>
<dbReference type="EMBL" id="CP003349">
    <property type="protein sequence ID" value="AFD06683.1"/>
    <property type="molecule type" value="Genomic_DNA"/>
</dbReference>